<evidence type="ECO:0000313" key="9">
    <source>
        <dbReference type="EMBL" id="SDG44077.1"/>
    </source>
</evidence>
<dbReference type="InterPro" id="IPR000515">
    <property type="entry name" value="MetI-like"/>
</dbReference>
<protein>
    <submittedName>
        <fullName evidence="9">Carbohydrate ABC transporter membrane protein 1, CUT1 family</fullName>
    </submittedName>
</protein>
<dbReference type="PANTHER" id="PTHR43005:SF1">
    <property type="entry name" value="SPERMIDINE_PUTRESCINE TRANSPORT SYSTEM PERMEASE PROTEIN"/>
    <property type="match status" value="1"/>
</dbReference>
<dbReference type="PROSITE" id="PS50928">
    <property type="entry name" value="ABC_TM1"/>
    <property type="match status" value="1"/>
</dbReference>
<name>A0A1G7U9F6_9PSED</name>
<feature type="transmembrane region" description="Helical" evidence="7">
    <location>
        <begin position="128"/>
        <end position="155"/>
    </location>
</feature>
<keyword evidence="2 7" id="KW-0813">Transport</keyword>
<comment type="similarity">
    <text evidence="7">Belongs to the binding-protein-dependent transport system permease family.</text>
</comment>
<evidence type="ECO:0000259" key="8">
    <source>
        <dbReference type="PROSITE" id="PS50928"/>
    </source>
</evidence>
<gene>
    <name evidence="9" type="ORF">SAMN05216605_10296</name>
</gene>
<reference evidence="10" key="1">
    <citation type="submission" date="2016-10" db="EMBL/GenBank/DDBJ databases">
        <authorList>
            <person name="Varghese N."/>
            <person name="Submissions S."/>
        </authorList>
    </citation>
    <scope>NUCLEOTIDE SEQUENCE [LARGE SCALE GENOMIC DNA]</scope>
    <source>
        <strain evidence="10">ATCC 700689</strain>
    </source>
</reference>
<dbReference type="SUPFAM" id="SSF161098">
    <property type="entry name" value="MetI-like"/>
    <property type="match status" value="1"/>
</dbReference>
<dbReference type="InterPro" id="IPR035906">
    <property type="entry name" value="MetI-like_sf"/>
</dbReference>
<dbReference type="GO" id="GO:0055085">
    <property type="term" value="P:transmembrane transport"/>
    <property type="evidence" value="ECO:0007669"/>
    <property type="project" value="InterPro"/>
</dbReference>
<keyword evidence="10" id="KW-1185">Reference proteome</keyword>
<accession>A0A1G7U9F6</accession>
<dbReference type="EMBL" id="FNCO01000002">
    <property type="protein sequence ID" value="SDG44077.1"/>
    <property type="molecule type" value="Genomic_DNA"/>
</dbReference>
<organism evidence="9 10">
    <name type="scientific">Pseudomonas abietaniphila</name>
    <dbReference type="NCBI Taxonomy" id="89065"/>
    <lineage>
        <taxon>Bacteria</taxon>
        <taxon>Pseudomonadati</taxon>
        <taxon>Pseudomonadota</taxon>
        <taxon>Gammaproteobacteria</taxon>
        <taxon>Pseudomonadales</taxon>
        <taxon>Pseudomonadaceae</taxon>
        <taxon>Pseudomonas</taxon>
    </lineage>
</organism>
<dbReference type="Proteomes" id="UP000182894">
    <property type="component" value="Unassembled WGS sequence"/>
</dbReference>
<feature type="transmembrane region" description="Helical" evidence="7">
    <location>
        <begin position="265"/>
        <end position="284"/>
    </location>
</feature>
<keyword evidence="4 7" id="KW-0812">Transmembrane</keyword>
<feature type="transmembrane region" description="Helical" evidence="7">
    <location>
        <begin position="75"/>
        <end position="96"/>
    </location>
</feature>
<evidence type="ECO:0000256" key="7">
    <source>
        <dbReference type="RuleBase" id="RU363032"/>
    </source>
</evidence>
<evidence type="ECO:0000256" key="1">
    <source>
        <dbReference type="ARBA" id="ARBA00004651"/>
    </source>
</evidence>
<keyword evidence="5 7" id="KW-1133">Transmembrane helix</keyword>
<dbReference type="STRING" id="89065.SAMN05216605_10296"/>
<evidence type="ECO:0000256" key="4">
    <source>
        <dbReference type="ARBA" id="ARBA00022692"/>
    </source>
</evidence>
<keyword evidence="6 7" id="KW-0472">Membrane</keyword>
<evidence type="ECO:0000256" key="3">
    <source>
        <dbReference type="ARBA" id="ARBA00022475"/>
    </source>
</evidence>
<sequence>MSRDLAQSVSDPANAVFLLCRVSRVYDGVPPPIAGQATLLRLRQKQISGESNNMSNHKKTVFPTLWNNTRAAFSFLAPATVALALIGIFPTVFALVNSFRQYNLARPKDPTPFIGFDNYLNVLNDASFWAALGRTGLFLVTVVPIQLALGLIIALMLHKPGLSGFKLLARMSLVIPLATAPAVAGLIGRLIFNRDFGVANALLAMLNAGPVEWLGDTTNAFIAVALMDIWQWTPFCALVLLAGLTMVPNEIEEAARLETRSRWQIVRYVQLPFLLPSATVILILRTADILKMFDTVFTMTRGGPGAATELVSVYIQRVGFRVFDQGVASAQAILMLILTIVLARLYIKFVYREI</sequence>
<dbReference type="AlphaFoldDB" id="A0A1G7U9F6"/>
<dbReference type="Gene3D" id="1.10.3720.10">
    <property type="entry name" value="MetI-like"/>
    <property type="match status" value="1"/>
</dbReference>
<feature type="domain" description="ABC transmembrane type-1" evidence="8">
    <location>
        <begin position="132"/>
        <end position="346"/>
    </location>
</feature>
<keyword evidence="3" id="KW-1003">Cell membrane</keyword>
<proteinExistence type="inferred from homology"/>
<dbReference type="GO" id="GO:0005886">
    <property type="term" value="C:plasma membrane"/>
    <property type="evidence" value="ECO:0007669"/>
    <property type="project" value="UniProtKB-SubCell"/>
</dbReference>
<dbReference type="PANTHER" id="PTHR43005">
    <property type="entry name" value="BLR7065 PROTEIN"/>
    <property type="match status" value="1"/>
</dbReference>
<evidence type="ECO:0000256" key="2">
    <source>
        <dbReference type="ARBA" id="ARBA00022448"/>
    </source>
</evidence>
<evidence type="ECO:0000256" key="6">
    <source>
        <dbReference type="ARBA" id="ARBA00023136"/>
    </source>
</evidence>
<feature type="transmembrane region" description="Helical" evidence="7">
    <location>
        <begin position="167"/>
        <end position="192"/>
    </location>
</feature>
<evidence type="ECO:0000256" key="5">
    <source>
        <dbReference type="ARBA" id="ARBA00022989"/>
    </source>
</evidence>
<dbReference type="CDD" id="cd06261">
    <property type="entry name" value="TM_PBP2"/>
    <property type="match status" value="1"/>
</dbReference>
<dbReference type="Pfam" id="PF00528">
    <property type="entry name" value="BPD_transp_1"/>
    <property type="match status" value="1"/>
</dbReference>
<feature type="transmembrane region" description="Helical" evidence="7">
    <location>
        <begin position="328"/>
        <end position="347"/>
    </location>
</feature>
<evidence type="ECO:0000313" key="10">
    <source>
        <dbReference type="Proteomes" id="UP000182894"/>
    </source>
</evidence>
<comment type="subcellular location">
    <subcellularLocation>
        <location evidence="1 7">Cell membrane</location>
        <topology evidence="1 7">Multi-pass membrane protein</topology>
    </subcellularLocation>
</comment>